<name>A0A0F9WJC2_9MICR</name>
<comment type="caution">
    <text evidence="1">The sequence shown here is derived from an EMBL/GenBank/DDBJ whole genome shotgun (WGS) entry which is preliminary data.</text>
</comment>
<dbReference type="OrthoDB" id="2190237at2759"/>
<dbReference type="EMBL" id="JPQZ01000001">
    <property type="protein sequence ID" value="KKO76635.1"/>
    <property type="molecule type" value="Genomic_DNA"/>
</dbReference>
<organism evidence="1 2">
    <name type="scientific">Vairimorpha ceranae</name>
    <dbReference type="NCBI Taxonomy" id="40302"/>
    <lineage>
        <taxon>Eukaryota</taxon>
        <taxon>Fungi</taxon>
        <taxon>Fungi incertae sedis</taxon>
        <taxon>Microsporidia</taxon>
        <taxon>Nosematidae</taxon>
        <taxon>Vairimorpha</taxon>
    </lineage>
</organism>
<protein>
    <submittedName>
        <fullName evidence="1">Uncharacterized protein</fullName>
    </submittedName>
</protein>
<sequence>MDSNFMTTKEKDYVSYIFTKNTRQLKGDIDYKKVFSGIKQDYTSFKNDIKTSFVFGKDTCRDNKKNRYFTASKNIPQNLQLECEVDNIYTKLICTRYFTNEISISYDPMKYIKTNKLWDLLQLTFESFDDKKNVIVKISKHFEDIEAIDKFTDFINDWYDKIPQVTAFDLDKDFSVNFMTKSSGLVLATCFLIGNNDLYEIFYNNTINNMEVALIHNEIWNFLVVLMNFCNKEQKFELIKSTKERLHEIKCDNEKFDKAKTFLKCLGLEPEDISL</sequence>
<dbReference type="VEuPathDB" id="MicrosporidiaDB:NCER_101780"/>
<dbReference type="GeneID" id="36318540"/>
<reference evidence="1 2" key="1">
    <citation type="journal article" date="2015" name="Environ. Microbiol.">
        <title>Genome analyses suggest the presence of polyploidy and recent human-driven expansions in eight global populations of the honeybee pathogen Nosema ceranae.</title>
        <authorList>
            <person name="Pelin A."/>
            <person name="Selman M."/>
            <person name="Aris-Brosou S."/>
            <person name="Farinelli L."/>
            <person name="Corradi N."/>
        </authorList>
    </citation>
    <scope>NUCLEOTIDE SEQUENCE [LARGE SCALE GENOMIC DNA]</scope>
    <source>
        <strain evidence="1 2">PA08 1199</strain>
    </source>
</reference>
<dbReference type="Proteomes" id="UP000034350">
    <property type="component" value="Unassembled WGS sequence"/>
</dbReference>
<evidence type="ECO:0000313" key="2">
    <source>
        <dbReference type="Proteomes" id="UP000034350"/>
    </source>
</evidence>
<dbReference type="VEuPathDB" id="MicrosporidiaDB:AAJ76_100044675"/>
<accession>A0A0F9WJC2</accession>
<gene>
    <name evidence="1" type="ORF">AAJ76_100044675</name>
</gene>
<dbReference type="RefSeq" id="XP_024332377.1">
    <property type="nucleotide sequence ID" value="XM_024473644.1"/>
</dbReference>
<keyword evidence="2" id="KW-1185">Reference proteome</keyword>
<evidence type="ECO:0000313" key="1">
    <source>
        <dbReference type="EMBL" id="KKO76635.1"/>
    </source>
</evidence>
<proteinExistence type="predicted"/>
<dbReference type="AlphaFoldDB" id="A0A0F9WJC2"/>